<dbReference type="RefSeq" id="WP_003147699.1">
    <property type="nucleotide sequence ID" value="NZ_GL883585.1"/>
</dbReference>
<dbReference type="Proteomes" id="UP000004773">
    <property type="component" value="Unassembled WGS sequence"/>
</dbReference>
<evidence type="ECO:0000256" key="5">
    <source>
        <dbReference type="ARBA" id="ARBA00022741"/>
    </source>
</evidence>
<dbReference type="InterPro" id="IPR016064">
    <property type="entry name" value="NAD/diacylglycerol_kinase_sf"/>
</dbReference>
<evidence type="ECO:0000256" key="1">
    <source>
        <dbReference type="ARBA" id="ARBA00001946"/>
    </source>
</evidence>
<comment type="cofactor">
    <cofactor evidence="1">
        <name>Mg(2+)</name>
        <dbReference type="ChEBI" id="CHEBI:18420"/>
    </cofactor>
</comment>
<evidence type="ECO:0000256" key="2">
    <source>
        <dbReference type="ARBA" id="ARBA00005983"/>
    </source>
</evidence>
<dbReference type="SUPFAM" id="SSF111331">
    <property type="entry name" value="NAD kinase/diacylglycerol kinase-like"/>
    <property type="match status" value="1"/>
</dbReference>
<keyword evidence="9" id="KW-0594">Phospholipid biosynthesis</keyword>
<gene>
    <name evidence="13" type="ORF">HMPREF0428_01553</name>
</gene>
<evidence type="ECO:0000256" key="6">
    <source>
        <dbReference type="ARBA" id="ARBA00022777"/>
    </source>
</evidence>
<evidence type="ECO:0000256" key="9">
    <source>
        <dbReference type="ARBA" id="ARBA00023209"/>
    </source>
</evidence>
<evidence type="ECO:0000313" key="13">
    <source>
        <dbReference type="EMBL" id="EGF86756.1"/>
    </source>
</evidence>
<evidence type="ECO:0000256" key="4">
    <source>
        <dbReference type="ARBA" id="ARBA00022679"/>
    </source>
</evidence>
<dbReference type="Gene3D" id="2.60.200.40">
    <property type="match status" value="1"/>
</dbReference>
<keyword evidence="4" id="KW-0808">Transferase</keyword>
<keyword evidence="6" id="KW-0418">Kinase</keyword>
<keyword evidence="5" id="KW-0547">Nucleotide-binding</keyword>
<sequence>MIKIIVNSRSKKSLIELEKIERVLKREKSPYKVLKTSKNKNASDLMSEIHEDELIVIGGDGTINEVVNNYHGKEFIYLAYGSGNDLARSIRFDKTVEISRLLDSKKFIEYDVGVVNDRKFCSGFDIGFNADIIKRANGSRLKKYVGKYIYLLQGVIGIFMLKKYRAKISWDSGEIDTDSLYLLNIMIQPYEGGGIKFSQTATGQDGKLHIMVMENMNLITFVYNYLCLLLKKHNKLKRVIHITTDTLTVTTNQKYFQIDGELINSEEHLNLSCLSKFYKLKRIKNNEKKFK</sequence>
<dbReference type="InterPro" id="IPR001206">
    <property type="entry name" value="Diacylglycerol_kinase_cat_dom"/>
</dbReference>
<comment type="similarity">
    <text evidence="2">Belongs to the diacylglycerol/lipid kinase family.</text>
</comment>
<dbReference type="SMART" id="SM00046">
    <property type="entry name" value="DAGKc"/>
    <property type="match status" value="1"/>
</dbReference>
<dbReference type="Gene3D" id="3.40.50.10330">
    <property type="entry name" value="Probable inorganic polyphosphate/atp-NAD kinase, domain 1"/>
    <property type="match status" value="1"/>
</dbReference>
<name>A0AA87DXT9_9BACL</name>
<dbReference type="Pfam" id="PF19279">
    <property type="entry name" value="YegS_C"/>
    <property type="match status" value="1"/>
</dbReference>
<evidence type="ECO:0000256" key="3">
    <source>
        <dbReference type="ARBA" id="ARBA00022516"/>
    </source>
</evidence>
<evidence type="ECO:0000259" key="12">
    <source>
        <dbReference type="PROSITE" id="PS50146"/>
    </source>
</evidence>
<dbReference type="PROSITE" id="PS50146">
    <property type="entry name" value="DAGK"/>
    <property type="match status" value="1"/>
</dbReference>
<organism evidence="13 14">
    <name type="scientific">Gemella haemolysans M341</name>
    <dbReference type="NCBI Taxonomy" id="562981"/>
    <lineage>
        <taxon>Bacteria</taxon>
        <taxon>Bacillati</taxon>
        <taxon>Bacillota</taxon>
        <taxon>Bacilli</taxon>
        <taxon>Bacillales</taxon>
        <taxon>Gemellaceae</taxon>
        <taxon>Gemella</taxon>
    </lineage>
</organism>
<dbReference type="EMBL" id="ACRO01000037">
    <property type="protein sequence ID" value="EGF86756.1"/>
    <property type="molecule type" value="Genomic_DNA"/>
</dbReference>
<protein>
    <recommendedName>
        <fullName evidence="12">DAGKc domain-containing protein</fullName>
    </recommendedName>
</protein>
<evidence type="ECO:0000313" key="14">
    <source>
        <dbReference type="Proteomes" id="UP000004773"/>
    </source>
</evidence>
<evidence type="ECO:0000256" key="7">
    <source>
        <dbReference type="ARBA" id="ARBA00022840"/>
    </source>
</evidence>
<dbReference type="PANTHER" id="PTHR12358:SF54">
    <property type="entry name" value="SPHINGOSINE KINASE RELATED PROTEIN"/>
    <property type="match status" value="1"/>
</dbReference>
<evidence type="ECO:0000256" key="8">
    <source>
        <dbReference type="ARBA" id="ARBA00023098"/>
    </source>
</evidence>
<dbReference type="Pfam" id="PF00781">
    <property type="entry name" value="DAGK_cat"/>
    <property type="match status" value="1"/>
</dbReference>
<dbReference type="InterPro" id="IPR017438">
    <property type="entry name" value="ATP-NAD_kinase_N"/>
</dbReference>
<feature type="transmembrane region" description="Helical" evidence="11">
    <location>
        <begin position="144"/>
        <end position="161"/>
    </location>
</feature>
<proteinExistence type="inferred from homology"/>
<dbReference type="InterPro" id="IPR050187">
    <property type="entry name" value="Lipid_Phosphate_FormReg"/>
</dbReference>
<keyword evidence="11" id="KW-1133">Transmembrane helix</keyword>
<feature type="domain" description="DAGKc" evidence="12">
    <location>
        <begin position="1"/>
        <end position="119"/>
    </location>
</feature>
<feature type="transmembrane region" description="Helical" evidence="11">
    <location>
        <begin position="208"/>
        <end position="230"/>
    </location>
</feature>
<dbReference type="InterPro" id="IPR045540">
    <property type="entry name" value="YegS/DAGK_C"/>
</dbReference>
<dbReference type="AlphaFoldDB" id="A0AA87DXT9"/>
<keyword evidence="3" id="KW-0444">Lipid biosynthesis</keyword>
<evidence type="ECO:0000256" key="10">
    <source>
        <dbReference type="ARBA" id="ARBA00023264"/>
    </source>
</evidence>
<evidence type="ECO:0000256" key="11">
    <source>
        <dbReference type="SAM" id="Phobius"/>
    </source>
</evidence>
<keyword evidence="7" id="KW-0067">ATP-binding</keyword>
<accession>A0AA87DXT9</accession>
<dbReference type="PANTHER" id="PTHR12358">
    <property type="entry name" value="SPHINGOSINE KINASE"/>
    <property type="match status" value="1"/>
</dbReference>
<dbReference type="GO" id="GO:0008654">
    <property type="term" value="P:phospholipid biosynthetic process"/>
    <property type="evidence" value="ECO:0007669"/>
    <property type="project" value="UniProtKB-KW"/>
</dbReference>
<reference evidence="13 14" key="1">
    <citation type="submission" date="2011-03" db="EMBL/GenBank/DDBJ databases">
        <title>The Genome Sequence of Gemella haemolysans M341.</title>
        <authorList>
            <consortium name="The Broad Institute Genome Sequencing Platform"/>
            <consortium name="The Broad Institute Genome Sequencing Center for Infectious Disease"/>
            <person name="Earl A."/>
            <person name="Ward D."/>
            <person name="Feldgarden M."/>
            <person name="Gevers D."/>
            <person name="Sibley C.D."/>
            <person name="Field T.R."/>
            <person name="Grinwis M."/>
            <person name="Eshaghurshan C.S."/>
            <person name="Surette M.G."/>
            <person name="Young S.K."/>
            <person name="Zeng Q."/>
            <person name="Gargeya S."/>
            <person name="Fitzgerald M."/>
            <person name="Haas B."/>
            <person name="Abouelleil A."/>
            <person name="Alvarado L."/>
            <person name="Arachchi H.M."/>
            <person name="Berlin A."/>
            <person name="Brown A."/>
            <person name="Chapman S.B."/>
            <person name="Chen Z."/>
            <person name="Dunbar C."/>
            <person name="Freedman E."/>
            <person name="Gearin G."/>
            <person name="Gellesch M."/>
            <person name="Goldberg J."/>
            <person name="Griggs A."/>
            <person name="Gujja S."/>
            <person name="Heilman E.R."/>
            <person name="Heiman D."/>
            <person name="Howarth C."/>
            <person name="Larson L."/>
            <person name="Lui A."/>
            <person name="MacDonald P.J.P."/>
            <person name="Mehta T."/>
            <person name="Montmayeur A."/>
            <person name="Murphy C."/>
            <person name="Neiman D."/>
            <person name="Pearson M."/>
            <person name="Priest M."/>
            <person name="Roberts A."/>
            <person name="Saif S."/>
            <person name="Shea T."/>
            <person name="Shenoy N."/>
            <person name="Sisk P."/>
            <person name="Stolte C."/>
            <person name="Sykes S."/>
            <person name="White J."/>
            <person name="Yandava C."/>
            <person name="Wortman J."/>
            <person name="Nusbaum C."/>
            <person name="Birren B."/>
        </authorList>
    </citation>
    <scope>NUCLEOTIDE SEQUENCE [LARGE SCALE GENOMIC DNA]</scope>
    <source>
        <strain evidence="13 14">M341</strain>
    </source>
</reference>
<keyword evidence="11" id="KW-0472">Membrane</keyword>
<keyword evidence="8" id="KW-0443">Lipid metabolism</keyword>
<dbReference type="GO" id="GO:0016301">
    <property type="term" value="F:kinase activity"/>
    <property type="evidence" value="ECO:0007669"/>
    <property type="project" value="UniProtKB-KW"/>
</dbReference>
<keyword evidence="11" id="KW-0812">Transmembrane</keyword>
<keyword evidence="10" id="KW-1208">Phospholipid metabolism</keyword>
<dbReference type="GO" id="GO:0005524">
    <property type="term" value="F:ATP binding"/>
    <property type="evidence" value="ECO:0007669"/>
    <property type="project" value="UniProtKB-KW"/>
</dbReference>
<comment type="caution">
    <text evidence="13">The sequence shown here is derived from an EMBL/GenBank/DDBJ whole genome shotgun (WGS) entry which is preliminary data.</text>
</comment>